<dbReference type="PANTHER" id="PTHR34960:SF1">
    <property type="entry name" value="EMB|CAB68146.1-RELATED"/>
    <property type="match status" value="1"/>
</dbReference>
<keyword evidence="4" id="KW-1185">Reference proteome</keyword>
<gene>
    <name evidence="3" type="ORF">CSSPJE1EN1_LOCUS6228</name>
</gene>
<feature type="domain" description="DUF7780" evidence="2">
    <location>
        <begin position="468"/>
        <end position="528"/>
    </location>
</feature>
<keyword evidence="1" id="KW-0472">Membrane</keyword>
<reference evidence="3" key="1">
    <citation type="submission" date="2024-02" db="EMBL/GenBank/DDBJ databases">
        <authorList>
            <consortium name="ELIXIR-Norway"/>
            <consortium name="Elixir Norway"/>
        </authorList>
    </citation>
    <scope>NUCLEOTIDE SEQUENCE</scope>
</reference>
<proteinExistence type="predicted"/>
<accession>A0ABP0W1U4</accession>
<organism evidence="3 4">
    <name type="scientific">Sphagnum jensenii</name>
    <dbReference type="NCBI Taxonomy" id="128206"/>
    <lineage>
        <taxon>Eukaryota</taxon>
        <taxon>Viridiplantae</taxon>
        <taxon>Streptophyta</taxon>
        <taxon>Embryophyta</taxon>
        <taxon>Bryophyta</taxon>
        <taxon>Sphagnophytina</taxon>
        <taxon>Sphagnopsida</taxon>
        <taxon>Sphagnales</taxon>
        <taxon>Sphagnaceae</taxon>
        <taxon>Sphagnum</taxon>
    </lineage>
</organism>
<feature type="domain" description="DUF7780" evidence="2">
    <location>
        <begin position="166"/>
        <end position="248"/>
    </location>
</feature>
<name>A0ABP0W1U4_9BRYO</name>
<sequence>MEPAYPRITTRKVLSVPVCWDEYSSCSGGASTTIINAGAEKMSSSCSPRKPFRKEDFRSTCISLCCSGVLVFTLVIFLLCAYDIPASKVSEMEPWRRPQLRFELHQFDIRLPHRPWRTLQASSTTTVAAAAAAAAAINNESNSIQQAAAGKLLREQEREQEVEEETALEGMGTLFRRGKRAMSELLVAHLVENTTTRDLRLFLRTLHRSGMTARVDVVLLFPWRPLPAAMLDVIREEEESFHKLLTSSSRPLVVGAEAYRQSIKLSDMSALSNPDNIGTTAAIPAAPSSANISVFNAAAFRKWSAADTAMSKTSRSGRSVWGNPRAARVGEGLTAEAEEDDGSSYGAIVGFDIQELDPADAMRAFINEPPAALRRWICYQILLGMVRQKYRHVMLSEVKGVLILKDMLAPLKKKDIGLYVFAKDRRWDENENENHHVQQLLQHGGQQKLPGLMEQVYGKQVWDSLEKEEKRRLRILSSGVMMGGMRSVRSLASAMATEVVRVAILRKSAQQFLINDEAILSYLVHKSSALGRKVASHLHIVLASGDSSSINLLSDGSKQQQQLQWTRSAFFRAHENGVLTTRFALIQGYCSCSDGTVTSCEERRNSLLASLHKDICFSSRLLADHDSPVYRDCIDHEHIVELQNL</sequence>
<evidence type="ECO:0000313" key="3">
    <source>
        <dbReference type="EMBL" id="CAK9260750.1"/>
    </source>
</evidence>
<evidence type="ECO:0000313" key="4">
    <source>
        <dbReference type="Proteomes" id="UP001497444"/>
    </source>
</evidence>
<feature type="transmembrane region" description="Helical" evidence="1">
    <location>
        <begin position="59"/>
        <end position="79"/>
    </location>
</feature>
<dbReference type="InterPro" id="IPR056682">
    <property type="entry name" value="DUF7780"/>
</dbReference>
<keyword evidence="1" id="KW-1133">Transmembrane helix</keyword>
<protein>
    <recommendedName>
        <fullName evidence="2">DUF7780 domain-containing protein</fullName>
    </recommendedName>
</protein>
<evidence type="ECO:0000259" key="2">
    <source>
        <dbReference type="Pfam" id="PF25002"/>
    </source>
</evidence>
<dbReference type="Pfam" id="PF25002">
    <property type="entry name" value="DUF7780"/>
    <property type="match status" value="3"/>
</dbReference>
<evidence type="ECO:0000256" key="1">
    <source>
        <dbReference type="SAM" id="Phobius"/>
    </source>
</evidence>
<dbReference type="Proteomes" id="UP001497444">
    <property type="component" value="Chromosome 13"/>
</dbReference>
<dbReference type="PANTHER" id="PTHR34960">
    <property type="entry name" value="EMB|CAB68146.1-RELATED"/>
    <property type="match status" value="1"/>
</dbReference>
<dbReference type="EMBL" id="OZ020108">
    <property type="protein sequence ID" value="CAK9260750.1"/>
    <property type="molecule type" value="Genomic_DNA"/>
</dbReference>
<keyword evidence="1" id="KW-0812">Transmembrane</keyword>
<feature type="domain" description="DUF7780" evidence="2">
    <location>
        <begin position="309"/>
        <end position="449"/>
    </location>
</feature>